<dbReference type="InterPro" id="IPR036047">
    <property type="entry name" value="F-box-like_dom_sf"/>
</dbReference>
<feature type="domain" description="F-box" evidence="2">
    <location>
        <begin position="8"/>
        <end position="40"/>
    </location>
</feature>
<feature type="region of interest" description="Disordered" evidence="1">
    <location>
        <begin position="455"/>
        <end position="479"/>
    </location>
</feature>
<accession>A0AAD7A1F7</accession>
<sequence length="479" mass="53531">MQRINTFDLPNELWGEIFKNLPRHALCSVHGVSSLFHDISHPLFFRDFILDPDRHNLSSDEFIHWLNMYSSVPIAGHVRKLSISFQFGRWFRRSGRLFTGLTSPTPLFIPLLQTIPKFQNLRILECNFRFNSEVHFANLGLQDLPHLQELRIHGGKLYCPRDILGPKIRVAHFAYTAIPGIVPEQRPDSVTPRSFLSLLDPRALCALTLSPSYDSSPAAWLAYDQDLFATFRNLSTVNIGCDGPFLRGVHTFLAQLSALQHLTLTGSYRRYTEFTPTLGESLSAGLQSYTGPREYIPIFLPGTVCTRLAINACCTPDDLRRTWEDTPCTSAVTDLSLHFSLAGVCGWAAPHRLFALFPRLCTLRIVITDAPLDDDDSDVFDAAEMFDPAALSDLPNILGAVLRAPAALSLAVFEWDVHCDTVYILPDFEDLLDMLERSAPKVNCILFEGGVRSECSDDSNNSSDSFAESGSEGDIVMDD</sequence>
<comment type="caution">
    <text evidence="3">The sequence shown here is derived from an EMBL/GenBank/DDBJ whole genome shotgun (WGS) entry which is preliminary data.</text>
</comment>
<keyword evidence="4" id="KW-1185">Reference proteome</keyword>
<dbReference type="InterPro" id="IPR001810">
    <property type="entry name" value="F-box_dom"/>
</dbReference>
<gene>
    <name evidence="3" type="ORF">DFH08DRAFT_1080434</name>
</gene>
<reference evidence="3" key="1">
    <citation type="submission" date="2023-03" db="EMBL/GenBank/DDBJ databases">
        <title>Massive genome expansion in bonnet fungi (Mycena s.s.) driven by repeated elements and novel gene families across ecological guilds.</title>
        <authorList>
            <consortium name="Lawrence Berkeley National Laboratory"/>
            <person name="Harder C.B."/>
            <person name="Miyauchi S."/>
            <person name="Viragh M."/>
            <person name="Kuo A."/>
            <person name="Thoen E."/>
            <person name="Andreopoulos B."/>
            <person name="Lu D."/>
            <person name="Skrede I."/>
            <person name="Drula E."/>
            <person name="Henrissat B."/>
            <person name="Morin E."/>
            <person name="Kohler A."/>
            <person name="Barry K."/>
            <person name="LaButti K."/>
            <person name="Morin E."/>
            <person name="Salamov A."/>
            <person name="Lipzen A."/>
            <person name="Mereny Z."/>
            <person name="Hegedus B."/>
            <person name="Baldrian P."/>
            <person name="Stursova M."/>
            <person name="Weitz H."/>
            <person name="Taylor A."/>
            <person name="Grigoriev I.V."/>
            <person name="Nagy L.G."/>
            <person name="Martin F."/>
            <person name="Kauserud H."/>
        </authorList>
    </citation>
    <scope>NUCLEOTIDE SEQUENCE</scope>
    <source>
        <strain evidence="3">CBHHK002</strain>
    </source>
</reference>
<feature type="compositionally biased region" description="Low complexity" evidence="1">
    <location>
        <begin position="458"/>
        <end position="479"/>
    </location>
</feature>
<evidence type="ECO:0000259" key="2">
    <source>
        <dbReference type="Pfam" id="PF00646"/>
    </source>
</evidence>
<evidence type="ECO:0000256" key="1">
    <source>
        <dbReference type="SAM" id="MobiDB-lite"/>
    </source>
</evidence>
<dbReference type="CDD" id="cd09917">
    <property type="entry name" value="F-box_SF"/>
    <property type="match status" value="1"/>
</dbReference>
<protein>
    <recommendedName>
        <fullName evidence="2">F-box domain-containing protein</fullName>
    </recommendedName>
</protein>
<organism evidence="3 4">
    <name type="scientific">Mycena albidolilacea</name>
    <dbReference type="NCBI Taxonomy" id="1033008"/>
    <lineage>
        <taxon>Eukaryota</taxon>
        <taxon>Fungi</taxon>
        <taxon>Dikarya</taxon>
        <taxon>Basidiomycota</taxon>
        <taxon>Agaricomycotina</taxon>
        <taxon>Agaricomycetes</taxon>
        <taxon>Agaricomycetidae</taxon>
        <taxon>Agaricales</taxon>
        <taxon>Marasmiineae</taxon>
        <taxon>Mycenaceae</taxon>
        <taxon>Mycena</taxon>
    </lineage>
</organism>
<dbReference type="Proteomes" id="UP001218218">
    <property type="component" value="Unassembled WGS sequence"/>
</dbReference>
<dbReference type="SUPFAM" id="SSF81383">
    <property type="entry name" value="F-box domain"/>
    <property type="match status" value="1"/>
</dbReference>
<dbReference type="EMBL" id="JARIHO010000019">
    <property type="protein sequence ID" value="KAJ7347503.1"/>
    <property type="molecule type" value="Genomic_DNA"/>
</dbReference>
<dbReference type="Pfam" id="PF00646">
    <property type="entry name" value="F-box"/>
    <property type="match status" value="1"/>
</dbReference>
<evidence type="ECO:0000313" key="3">
    <source>
        <dbReference type="EMBL" id="KAJ7347503.1"/>
    </source>
</evidence>
<dbReference type="AlphaFoldDB" id="A0AAD7A1F7"/>
<proteinExistence type="predicted"/>
<evidence type="ECO:0000313" key="4">
    <source>
        <dbReference type="Proteomes" id="UP001218218"/>
    </source>
</evidence>
<name>A0AAD7A1F7_9AGAR</name>